<evidence type="ECO:0000313" key="3">
    <source>
        <dbReference type="Proteomes" id="UP000663992"/>
    </source>
</evidence>
<comment type="caution">
    <text evidence="2">The sequence shown here is derived from an EMBL/GenBank/DDBJ whole genome shotgun (WGS) entry which is preliminary data.</text>
</comment>
<evidence type="ECO:0000313" key="2">
    <source>
        <dbReference type="EMBL" id="MBN7819112.1"/>
    </source>
</evidence>
<dbReference type="Pfam" id="PF14052">
    <property type="entry name" value="Caps_assemb_Wzi"/>
    <property type="match status" value="1"/>
</dbReference>
<accession>A0ABS3CPT2</accession>
<proteinExistence type="predicted"/>
<organism evidence="2 3">
    <name type="scientific">Bowmanella yangjiangensis</name>
    <dbReference type="NCBI Taxonomy" id="2811230"/>
    <lineage>
        <taxon>Bacteria</taxon>
        <taxon>Pseudomonadati</taxon>
        <taxon>Pseudomonadota</taxon>
        <taxon>Gammaproteobacteria</taxon>
        <taxon>Alteromonadales</taxon>
        <taxon>Alteromonadaceae</taxon>
        <taxon>Bowmanella</taxon>
    </lineage>
</organism>
<name>A0ABS3CPT2_9ALTE</name>
<dbReference type="Gene3D" id="2.40.160.130">
    <property type="entry name" value="Capsule assembly protein Wzi"/>
    <property type="match status" value="1"/>
</dbReference>
<protein>
    <submittedName>
        <fullName evidence="2">Capsule assembly Wzi family protein</fullName>
    </submittedName>
</protein>
<dbReference type="EMBL" id="JAFKCS010000003">
    <property type="protein sequence ID" value="MBN7819112.1"/>
    <property type="molecule type" value="Genomic_DNA"/>
</dbReference>
<dbReference type="InterPro" id="IPR026950">
    <property type="entry name" value="Caps_assemb_Wzi"/>
</dbReference>
<feature type="signal peptide" evidence="1">
    <location>
        <begin position="1"/>
        <end position="20"/>
    </location>
</feature>
<gene>
    <name evidence="2" type="ORF">J0A65_04500</name>
</gene>
<sequence>MILRKTLLNSSLLAALVAPFATLSSPWIGTIDPALHSDLTLLAEKGHLQVAVTSFPVPWKGVDRELERIDPTGLDAEALVAYSRLRHYLQQQKNAKTLKVLTLQASSSEKRFKSFDDVSAEKGFARISASGDWGPLAYQITSNFAPGGERYWDQSFLAYQFGNWNIRVGALDQWWGPGQSSSLILSNNARPVPGISVSRSMATASDGFLSFLGPWYFTAQMGKLEGNRAVPDTRLWKSRLNFRPLDGLEVGFSWAAMWGGEGRGNSLSDFLNILTFKNECVNGADDCDPALKTQAGNQLAGYDIRYSFNLFDLDMSLYGQQIGEDAVDYYKVTDKGHLYGFSVYAFGAKWFAETSNTQVACGGEGVYIYDCYYEHSQYKSGYRYQQRAIGSTFDSDAKAIVLGMRQHFKDGDTLSVELARLKLNPDQSKPSPVTQGESEQVVYLKGQYQWPMANWSLKMGLYLEHSRIDKQDSDWGADINLTASYKF</sequence>
<keyword evidence="1" id="KW-0732">Signal</keyword>
<keyword evidence="3" id="KW-1185">Reference proteome</keyword>
<feature type="chain" id="PRO_5045481121" evidence="1">
    <location>
        <begin position="21"/>
        <end position="487"/>
    </location>
</feature>
<dbReference type="InterPro" id="IPR038636">
    <property type="entry name" value="Wzi_sf"/>
</dbReference>
<reference evidence="2 3" key="1">
    <citation type="submission" date="2021-03" db="EMBL/GenBank/DDBJ databases">
        <title>novel species isolated from a fishpond in China.</title>
        <authorList>
            <person name="Lu H."/>
            <person name="Cai Z."/>
        </authorList>
    </citation>
    <scope>NUCLEOTIDE SEQUENCE [LARGE SCALE GENOMIC DNA]</scope>
    <source>
        <strain evidence="2 3">Y57</strain>
    </source>
</reference>
<dbReference type="Proteomes" id="UP000663992">
    <property type="component" value="Unassembled WGS sequence"/>
</dbReference>
<evidence type="ECO:0000256" key="1">
    <source>
        <dbReference type="SAM" id="SignalP"/>
    </source>
</evidence>